<gene>
    <name evidence="1" type="ORF">SAMN05421742_1286</name>
</gene>
<dbReference type="AlphaFoldDB" id="A0A1G8GIA6"/>
<keyword evidence="2" id="KW-1185">Reference proteome</keyword>
<dbReference type="EMBL" id="FNCV01000028">
    <property type="protein sequence ID" value="SDH94139.1"/>
    <property type="molecule type" value="Genomic_DNA"/>
</dbReference>
<dbReference type="RefSeq" id="WP_092622112.1">
    <property type="nucleotide sequence ID" value="NZ_FNCV01000028.1"/>
</dbReference>
<dbReference type="STRING" id="83401.SAMN05421742_1286"/>
<accession>A0A1G8GIA6</accession>
<dbReference type="Proteomes" id="UP000217076">
    <property type="component" value="Unassembled WGS sequence"/>
</dbReference>
<reference evidence="2" key="1">
    <citation type="submission" date="2016-10" db="EMBL/GenBank/DDBJ databases">
        <authorList>
            <person name="Varghese N."/>
            <person name="Submissions S."/>
        </authorList>
    </citation>
    <scope>NUCLEOTIDE SEQUENCE [LARGE SCALE GENOMIC DNA]</scope>
    <source>
        <strain evidence="2">930I</strain>
    </source>
</reference>
<sequence>MLDTHHLRRRAEFARGYARALRDIEAEDDLAALLEDLANNIEAAALAWARVMAAEDQAAVPTGGQPATEATWAEIEERGAP</sequence>
<organism evidence="1 2">
    <name type="scientific">Roseospirillum parvum</name>
    <dbReference type="NCBI Taxonomy" id="83401"/>
    <lineage>
        <taxon>Bacteria</taxon>
        <taxon>Pseudomonadati</taxon>
        <taxon>Pseudomonadota</taxon>
        <taxon>Alphaproteobacteria</taxon>
        <taxon>Rhodospirillales</taxon>
        <taxon>Rhodospirillaceae</taxon>
        <taxon>Roseospirillum</taxon>
    </lineage>
</organism>
<name>A0A1G8GIA6_9PROT</name>
<evidence type="ECO:0000313" key="1">
    <source>
        <dbReference type="EMBL" id="SDH94139.1"/>
    </source>
</evidence>
<evidence type="ECO:0000313" key="2">
    <source>
        <dbReference type="Proteomes" id="UP000217076"/>
    </source>
</evidence>
<protein>
    <submittedName>
        <fullName evidence="1">Uncharacterized protein</fullName>
    </submittedName>
</protein>
<proteinExistence type="predicted"/>